<keyword evidence="2" id="KW-0808">Transferase</keyword>
<dbReference type="GO" id="GO:0008168">
    <property type="term" value="F:methyltransferase activity"/>
    <property type="evidence" value="ECO:0007669"/>
    <property type="project" value="UniProtKB-KW"/>
</dbReference>
<reference evidence="2" key="1">
    <citation type="submission" date="2021-08" db="EMBL/GenBank/DDBJ databases">
        <authorList>
            <person name="Stevens D.C."/>
        </authorList>
    </citation>
    <scope>NUCLEOTIDE SEQUENCE</scope>
    <source>
        <strain evidence="2">DSM 53165</strain>
    </source>
</reference>
<feature type="signal peptide" evidence="1">
    <location>
        <begin position="1"/>
        <end position="19"/>
    </location>
</feature>
<evidence type="ECO:0000313" key="3">
    <source>
        <dbReference type="Proteomes" id="UP001139031"/>
    </source>
</evidence>
<dbReference type="Gene3D" id="3.40.50.150">
    <property type="entry name" value="Vaccinia Virus protein VP39"/>
    <property type="match status" value="1"/>
</dbReference>
<dbReference type="InterPro" id="IPR029063">
    <property type="entry name" value="SAM-dependent_MTases_sf"/>
</dbReference>
<evidence type="ECO:0000256" key="1">
    <source>
        <dbReference type="SAM" id="SignalP"/>
    </source>
</evidence>
<dbReference type="Proteomes" id="UP001139031">
    <property type="component" value="Unassembled WGS sequence"/>
</dbReference>
<name>A0ABS7TLS5_9BACT</name>
<gene>
    <name evidence="2" type="ORF">K7C98_07845</name>
</gene>
<dbReference type="EMBL" id="JAIRAU010000004">
    <property type="protein sequence ID" value="MBZ5709169.1"/>
    <property type="molecule type" value="Genomic_DNA"/>
</dbReference>
<accession>A0ABS7TLS5</accession>
<feature type="chain" id="PRO_5047016805" evidence="1">
    <location>
        <begin position="20"/>
        <end position="266"/>
    </location>
</feature>
<keyword evidence="3" id="KW-1185">Reference proteome</keyword>
<dbReference type="RefSeq" id="WP_224190947.1">
    <property type="nucleotide sequence ID" value="NZ_JAIRAU010000004.1"/>
</dbReference>
<protein>
    <submittedName>
        <fullName evidence="2">SAM-dependent methyltransferase</fullName>
    </submittedName>
</protein>
<evidence type="ECO:0000313" key="2">
    <source>
        <dbReference type="EMBL" id="MBZ5709169.1"/>
    </source>
</evidence>
<organism evidence="2 3">
    <name type="scientific">Nannocystis pusilla</name>
    <dbReference type="NCBI Taxonomy" id="889268"/>
    <lineage>
        <taxon>Bacteria</taxon>
        <taxon>Pseudomonadati</taxon>
        <taxon>Myxococcota</taxon>
        <taxon>Polyangia</taxon>
        <taxon>Nannocystales</taxon>
        <taxon>Nannocystaceae</taxon>
        <taxon>Nannocystis</taxon>
    </lineage>
</organism>
<sequence length="266" mass="28837">MLRSLAALLLLALSACRPAAEPAVVAAPEVDAGLDEAAIRAIVEDPARPTAERELDPGRKPADLLRFLALRPGMRLADLGAAGGYTTFLLARAVGPDGVVYAQNNKFVTERFLEPAWTERLRSPELRNVVRVDREFDDPLPPEAVELDGVINVLFYHDTYWMGTDRARMNRAIFAALRPGGFYVLVDHSARAGAGASEAESLHRVEESIVVDEVLQAGFERAGSAEFLRNPDDPRDWNAAPPAAAAAGKRGTADRFILKFVKPAGL</sequence>
<keyword evidence="1" id="KW-0732">Signal</keyword>
<proteinExistence type="predicted"/>
<dbReference type="GO" id="GO:0032259">
    <property type="term" value="P:methylation"/>
    <property type="evidence" value="ECO:0007669"/>
    <property type="project" value="UniProtKB-KW"/>
</dbReference>
<comment type="caution">
    <text evidence="2">The sequence shown here is derived from an EMBL/GenBank/DDBJ whole genome shotgun (WGS) entry which is preliminary data.</text>
</comment>
<dbReference type="SUPFAM" id="SSF53335">
    <property type="entry name" value="S-adenosyl-L-methionine-dependent methyltransferases"/>
    <property type="match status" value="1"/>
</dbReference>
<keyword evidence="2" id="KW-0489">Methyltransferase</keyword>
<dbReference type="PROSITE" id="PS51257">
    <property type="entry name" value="PROKAR_LIPOPROTEIN"/>
    <property type="match status" value="1"/>
</dbReference>